<gene>
    <name evidence="1" type="ORF">K8P03_08555</name>
</gene>
<name>A0ABS7T0M7_9FIRM</name>
<keyword evidence="2" id="KW-1185">Reference proteome</keyword>
<organism evidence="1 2">
    <name type="scientific">Anaerococcus murdochii</name>
    <dbReference type="NCBI Taxonomy" id="411577"/>
    <lineage>
        <taxon>Bacteria</taxon>
        <taxon>Bacillati</taxon>
        <taxon>Bacillota</taxon>
        <taxon>Tissierellia</taxon>
        <taxon>Tissierellales</taxon>
        <taxon>Peptoniphilaceae</taxon>
        <taxon>Anaerococcus</taxon>
    </lineage>
</organism>
<proteinExistence type="predicted"/>
<protein>
    <submittedName>
        <fullName evidence="1">Uncharacterized protein</fullName>
    </submittedName>
</protein>
<dbReference type="Proteomes" id="UP000734271">
    <property type="component" value="Unassembled WGS sequence"/>
</dbReference>
<dbReference type="EMBL" id="JAIPME010000002">
    <property type="protein sequence ID" value="MBZ2387331.1"/>
    <property type="molecule type" value="Genomic_DNA"/>
</dbReference>
<reference evidence="1 2" key="1">
    <citation type="submission" date="2021-08" db="EMBL/GenBank/DDBJ databases">
        <title>FDA dAtabase for Regulatory Grade micrObial Sequences (FDA-ARGOS): Supporting development and validation of Infectious Disease Dx tests.</title>
        <authorList>
            <person name="Sproer C."/>
            <person name="Gronow S."/>
            <person name="Severitt S."/>
            <person name="Schroder I."/>
            <person name="Tallon L."/>
            <person name="Sadzewicz L."/>
            <person name="Zhao X."/>
            <person name="Boylan J."/>
            <person name="Ott S."/>
            <person name="Bowen H."/>
            <person name="Vavikolanu K."/>
            <person name="Hazen T."/>
            <person name="Aluvathingal J."/>
            <person name="Nadendla S."/>
            <person name="Lowell S."/>
            <person name="Myers T."/>
            <person name="Yan Y."/>
            <person name="Sichtig H."/>
        </authorList>
    </citation>
    <scope>NUCLEOTIDE SEQUENCE [LARGE SCALE GENOMIC DNA]</scope>
    <source>
        <strain evidence="1 2">FDAARGOS_1460</strain>
    </source>
</reference>
<accession>A0ABS7T0M7</accession>
<evidence type="ECO:0000313" key="2">
    <source>
        <dbReference type="Proteomes" id="UP000734271"/>
    </source>
</evidence>
<dbReference type="RefSeq" id="WP_223420276.1">
    <property type="nucleotide sequence ID" value="NZ_JAIPME010000002.1"/>
</dbReference>
<sequence length="189" mass="22317">MEESKLEKYQEEYEIRGMNTYRSDFLEDRGEEICDELKYELENRSEEDYYICDVITDLASGYVDIMNEDLINSIGDLYWDGFYEETMSQIGSQGDLIRDVQMCQDDAYSYCLYTNLDNIVKNLVYDKLYDLGIDVNEMIEYAPITEGVDERIDDIDNNLTIKELHEEIDDVISDLCKELELEVDKERSR</sequence>
<evidence type="ECO:0000313" key="1">
    <source>
        <dbReference type="EMBL" id="MBZ2387331.1"/>
    </source>
</evidence>
<comment type="caution">
    <text evidence="1">The sequence shown here is derived from an EMBL/GenBank/DDBJ whole genome shotgun (WGS) entry which is preliminary data.</text>
</comment>